<dbReference type="PROSITE" id="PS50076">
    <property type="entry name" value="DNAJ_2"/>
    <property type="match status" value="1"/>
</dbReference>
<gene>
    <name evidence="2" type="ORF">ENG63_10070</name>
</gene>
<proteinExistence type="predicted"/>
<feature type="domain" description="J" evidence="1">
    <location>
        <begin position="45"/>
        <end position="98"/>
    </location>
</feature>
<name>A0A7C0Y3Q8_DESA2</name>
<protein>
    <submittedName>
        <fullName evidence="2">J domain-containing protein</fullName>
    </submittedName>
</protein>
<sequence>MNFKAINKIHRIIKDLKRTAPEVANLGREVQELLYEFNIIQPKKNPYQILGCYEDDPDELIREIFRIKAKYYHPDKGGSEEKMRKLLDAYEEIKRCRKWTT</sequence>
<dbReference type="Gene3D" id="1.10.287.110">
    <property type="entry name" value="DnaJ domain"/>
    <property type="match status" value="1"/>
</dbReference>
<dbReference type="AlphaFoldDB" id="A0A7C0Y3Q8"/>
<dbReference type="InterPro" id="IPR036869">
    <property type="entry name" value="J_dom_sf"/>
</dbReference>
<evidence type="ECO:0000259" key="1">
    <source>
        <dbReference type="PROSITE" id="PS50076"/>
    </source>
</evidence>
<dbReference type="SMART" id="SM00271">
    <property type="entry name" value="DnaJ"/>
    <property type="match status" value="1"/>
</dbReference>
<evidence type="ECO:0000313" key="2">
    <source>
        <dbReference type="EMBL" id="HDD45187.1"/>
    </source>
</evidence>
<dbReference type="SUPFAM" id="SSF46565">
    <property type="entry name" value="Chaperone J-domain"/>
    <property type="match status" value="1"/>
</dbReference>
<dbReference type="EMBL" id="DRBS01000374">
    <property type="protein sequence ID" value="HDD45187.1"/>
    <property type="molecule type" value="Genomic_DNA"/>
</dbReference>
<dbReference type="Proteomes" id="UP000886289">
    <property type="component" value="Unassembled WGS sequence"/>
</dbReference>
<dbReference type="Pfam" id="PF00226">
    <property type="entry name" value="DnaJ"/>
    <property type="match status" value="1"/>
</dbReference>
<dbReference type="CDD" id="cd06257">
    <property type="entry name" value="DnaJ"/>
    <property type="match status" value="1"/>
</dbReference>
<accession>A0A7C0Y3Q8</accession>
<comment type="caution">
    <text evidence="2">The sequence shown here is derived from an EMBL/GenBank/DDBJ whole genome shotgun (WGS) entry which is preliminary data.</text>
</comment>
<organism evidence="2">
    <name type="scientific">Desulfofervidus auxilii</name>
    <dbReference type="NCBI Taxonomy" id="1621989"/>
    <lineage>
        <taxon>Bacteria</taxon>
        <taxon>Pseudomonadati</taxon>
        <taxon>Thermodesulfobacteriota</taxon>
        <taxon>Candidatus Desulfofervidia</taxon>
        <taxon>Candidatus Desulfofervidales</taxon>
        <taxon>Candidatus Desulfofervidaceae</taxon>
        <taxon>Candidatus Desulfofervidus</taxon>
    </lineage>
</organism>
<reference evidence="2" key="1">
    <citation type="journal article" date="2020" name="mSystems">
        <title>Genome- and Community-Level Interaction Insights into Carbon Utilization and Element Cycling Functions of Hydrothermarchaeota in Hydrothermal Sediment.</title>
        <authorList>
            <person name="Zhou Z."/>
            <person name="Liu Y."/>
            <person name="Xu W."/>
            <person name="Pan J."/>
            <person name="Luo Z.H."/>
            <person name="Li M."/>
        </authorList>
    </citation>
    <scope>NUCLEOTIDE SEQUENCE [LARGE SCALE GENOMIC DNA]</scope>
    <source>
        <strain evidence="2">HyVt-233</strain>
    </source>
</reference>
<dbReference type="InterPro" id="IPR001623">
    <property type="entry name" value="DnaJ_domain"/>
</dbReference>